<evidence type="ECO:0000313" key="2">
    <source>
        <dbReference type="Proteomes" id="UP001476798"/>
    </source>
</evidence>
<name>A0ABV0P1J1_9TELE</name>
<proteinExistence type="predicted"/>
<comment type="caution">
    <text evidence="1">The sequence shown here is derived from an EMBL/GenBank/DDBJ whole genome shotgun (WGS) entry which is preliminary data.</text>
</comment>
<sequence>MLITLSFSHPLLFYAMKFSFHSLCHLVMAYELCIFPSASFCTVLSDHFPVTGFPSLLPPPSIDQRKSDKIRPGTLWYVSYSRFSIPPLSRCLFSLELAEWDFMVLYVM</sequence>
<keyword evidence="2" id="KW-1185">Reference proteome</keyword>
<gene>
    <name evidence="1" type="ORF">GOODEAATRI_004999</name>
</gene>
<protein>
    <submittedName>
        <fullName evidence="1">Uncharacterized protein</fullName>
    </submittedName>
</protein>
<reference evidence="1 2" key="1">
    <citation type="submission" date="2021-06" db="EMBL/GenBank/DDBJ databases">
        <authorList>
            <person name="Palmer J.M."/>
        </authorList>
    </citation>
    <scope>NUCLEOTIDE SEQUENCE [LARGE SCALE GENOMIC DNA]</scope>
    <source>
        <strain evidence="1 2">GA_2019</strain>
        <tissue evidence="1">Muscle</tissue>
    </source>
</reference>
<dbReference type="EMBL" id="JAHRIO010060190">
    <property type="protein sequence ID" value="MEQ2177579.1"/>
    <property type="molecule type" value="Genomic_DNA"/>
</dbReference>
<accession>A0ABV0P1J1</accession>
<dbReference type="Proteomes" id="UP001476798">
    <property type="component" value="Unassembled WGS sequence"/>
</dbReference>
<organism evidence="1 2">
    <name type="scientific">Goodea atripinnis</name>
    <dbReference type="NCBI Taxonomy" id="208336"/>
    <lineage>
        <taxon>Eukaryota</taxon>
        <taxon>Metazoa</taxon>
        <taxon>Chordata</taxon>
        <taxon>Craniata</taxon>
        <taxon>Vertebrata</taxon>
        <taxon>Euteleostomi</taxon>
        <taxon>Actinopterygii</taxon>
        <taxon>Neopterygii</taxon>
        <taxon>Teleostei</taxon>
        <taxon>Neoteleostei</taxon>
        <taxon>Acanthomorphata</taxon>
        <taxon>Ovalentaria</taxon>
        <taxon>Atherinomorphae</taxon>
        <taxon>Cyprinodontiformes</taxon>
        <taxon>Goodeidae</taxon>
        <taxon>Goodea</taxon>
    </lineage>
</organism>
<evidence type="ECO:0000313" key="1">
    <source>
        <dbReference type="EMBL" id="MEQ2177579.1"/>
    </source>
</evidence>